<feature type="region of interest" description="Disordered" evidence="7">
    <location>
        <begin position="1225"/>
        <end position="1261"/>
    </location>
</feature>
<feature type="compositionally biased region" description="Low complexity" evidence="7">
    <location>
        <begin position="841"/>
        <end position="858"/>
    </location>
</feature>
<feature type="region of interest" description="Disordered" evidence="7">
    <location>
        <begin position="28"/>
        <end position="117"/>
    </location>
</feature>
<evidence type="ECO:0000256" key="4">
    <source>
        <dbReference type="ARBA" id="ARBA00022777"/>
    </source>
</evidence>
<feature type="region of interest" description="Disordered" evidence="7">
    <location>
        <begin position="781"/>
        <end position="803"/>
    </location>
</feature>
<evidence type="ECO:0000256" key="7">
    <source>
        <dbReference type="SAM" id="MobiDB-lite"/>
    </source>
</evidence>
<dbReference type="Proteomes" id="UP001054857">
    <property type="component" value="Unassembled WGS sequence"/>
</dbReference>
<feature type="compositionally biased region" description="Low complexity" evidence="7">
    <location>
        <begin position="757"/>
        <end position="767"/>
    </location>
</feature>
<comment type="caution">
    <text evidence="9">The sequence shown here is derived from an EMBL/GenBank/DDBJ whole genome shotgun (WGS) entry which is preliminary data.</text>
</comment>
<feature type="compositionally biased region" description="Low complexity" evidence="7">
    <location>
        <begin position="781"/>
        <end position="795"/>
    </location>
</feature>
<proteinExistence type="predicted"/>
<dbReference type="Gene3D" id="3.30.200.20">
    <property type="entry name" value="Phosphorylase Kinase, domain 1"/>
    <property type="match status" value="1"/>
</dbReference>
<evidence type="ECO:0000313" key="9">
    <source>
        <dbReference type="EMBL" id="GFR47950.1"/>
    </source>
</evidence>
<keyword evidence="1" id="KW-0723">Serine/threonine-protein kinase</keyword>
<dbReference type="InterPro" id="IPR000719">
    <property type="entry name" value="Prot_kinase_dom"/>
</dbReference>
<evidence type="ECO:0000256" key="2">
    <source>
        <dbReference type="ARBA" id="ARBA00022679"/>
    </source>
</evidence>
<dbReference type="InterPro" id="IPR051681">
    <property type="entry name" value="Ser/Thr_Kinases-Pseudokinases"/>
</dbReference>
<dbReference type="InterPro" id="IPR008271">
    <property type="entry name" value="Ser/Thr_kinase_AS"/>
</dbReference>
<reference evidence="9 10" key="1">
    <citation type="journal article" date="2021" name="Sci. Rep.">
        <title>Genome sequencing of the multicellular alga Astrephomene provides insights into convergent evolution of germ-soma differentiation.</title>
        <authorList>
            <person name="Yamashita S."/>
            <person name="Yamamoto K."/>
            <person name="Matsuzaki R."/>
            <person name="Suzuki S."/>
            <person name="Yamaguchi H."/>
            <person name="Hirooka S."/>
            <person name="Minakuchi Y."/>
            <person name="Miyagishima S."/>
            <person name="Kawachi M."/>
            <person name="Toyoda A."/>
            <person name="Nozaki H."/>
        </authorList>
    </citation>
    <scope>NUCLEOTIDE SEQUENCE [LARGE SCALE GENOMIC DNA]</scope>
    <source>
        <strain evidence="9 10">NIES-4017</strain>
    </source>
</reference>
<dbReference type="PROSITE" id="PS00107">
    <property type="entry name" value="PROTEIN_KINASE_ATP"/>
    <property type="match status" value="1"/>
</dbReference>
<keyword evidence="4" id="KW-0418">Kinase</keyword>
<dbReference type="GO" id="GO:0005524">
    <property type="term" value="F:ATP binding"/>
    <property type="evidence" value="ECO:0007669"/>
    <property type="project" value="UniProtKB-UniRule"/>
</dbReference>
<dbReference type="GO" id="GO:0004674">
    <property type="term" value="F:protein serine/threonine kinase activity"/>
    <property type="evidence" value="ECO:0007669"/>
    <property type="project" value="UniProtKB-KW"/>
</dbReference>
<feature type="region of interest" description="Disordered" evidence="7">
    <location>
        <begin position="816"/>
        <end position="870"/>
    </location>
</feature>
<feature type="compositionally biased region" description="Low complexity" evidence="7">
    <location>
        <begin position="919"/>
        <end position="929"/>
    </location>
</feature>
<dbReference type="InterPro" id="IPR011009">
    <property type="entry name" value="Kinase-like_dom_sf"/>
</dbReference>
<keyword evidence="10" id="KW-1185">Reference proteome</keyword>
<evidence type="ECO:0000256" key="3">
    <source>
        <dbReference type="ARBA" id="ARBA00022741"/>
    </source>
</evidence>
<sequence length="1284" mass="132277">MGLVRSLFAACFAPQDKAQVDKSLKFQQQGYVKSRHSSACEASEDSSLDSRPAAPSAAKNSPPVRRKSSVSSIPEDYQQNEGPAPQGTKGPTLLAREPSNGKPARASSNSNGSIRSLATGAASDGRFLDGDAAKGGFFTTSSFSPFQTSAALPFASSERREDVVVVITHTSNNAINTSQVTSTTTTTTSPPATLAASLMNLTTEDSPPLPLEFCTNSAAFFQASGCSTPSGLPPRKPVIINTLNSSSNNNNKSIIIPSSITFHLDTDATTISPGPAFSASEAVREPSLMHGSLEPCTRNSSPSVVSSQLPGPLHREVLALANATTGDSRYSSSLGAGGGCDISLNTFPTTGNSANVAAACRSSFGSESTGRCCSSGCCCSLSNYTMSPTDMATTVQHGNQRSIDAANGPGDGAEAGGNVAAVGRCGRCGGYAGRKGSAELASGASSLSHASSPRAQPPCALAAQFRQAQLPPLQPSPQEGGLLVASPPELPIMPALPPAAGSLSTSPHSTRRTNPADNFLRFTDLETCWSELKDLSFIGSGSSGNVYSGTWCGVPVAVKFMITGDPSQLQRQQREAALSRLASHPHLVQTYAVAVAQLTHAHFRPQEPNASSRGGGGTGGGNRVSYLTDLLGTYAGGGTAAELYGTASLSPSQSTNAGCGGAGGYVGGGGASEVGAGMLYTPASPGTGVTIGSGSRSDKPNGSFSGPDVTAALPQIGAVAPLASDDVFAFNLLGNCEPRGALPPSQQPNPFRNFMVQEQQQQQQQQQHASRRSGRIKAAIAGTSGSTGGVSATSAPDAPSLLSSTLAEPSLPLARGSVPMQMRSQRSPFRPSQLPIARSVQHQQQQQQQQHLQQQQQQSLLRPAASSRPYVTHVSPVASLQTDCPPTASSGVSGEGRVAAAAAAESVMVVDGGSLAGGSAAARPLSGSGNFRFDRTSRQQQQQQNTGHLPSATYTSAVISTVDMALAGAYQDVDKADSFEMRVSEAGPSLLLFQPSDVLAHLGARPGQWLTCVIMEEMDKGSLHASIHASSGLFRPGGEWGLAKRHRVRAMVRSLLEVAQGMAHLHASGLVHGDLKPANVLLKATSRDLRGFTAKVSDFGVTRAMAEGASQASVSTSDWGTVVYTAPEVFNGRSGPASDVFSFGALLWHLTTGQLPHEDINPFAVMLAVSRGDLELEWPASVPKPLRKLGRLCMQFEPEGRPTFAQITRALMRLEERMRACTTGAAAGGARDGAGRGGGAGGSLSVSPRHGAGAGGVGGAWRRDATPAVAIGGAGGNSPRGRMQ</sequence>
<evidence type="ECO:0000256" key="5">
    <source>
        <dbReference type="ARBA" id="ARBA00022840"/>
    </source>
</evidence>
<dbReference type="PROSITE" id="PS00108">
    <property type="entry name" value="PROTEIN_KINASE_ST"/>
    <property type="match status" value="1"/>
</dbReference>
<evidence type="ECO:0000313" key="10">
    <source>
        <dbReference type="Proteomes" id="UP001054857"/>
    </source>
</evidence>
<dbReference type="PROSITE" id="PS50011">
    <property type="entry name" value="PROTEIN_KINASE_DOM"/>
    <property type="match status" value="1"/>
</dbReference>
<dbReference type="Gene3D" id="1.10.510.10">
    <property type="entry name" value="Transferase(Phosphotransferase) domain 1"/>
    <property type="match status" value="1"/>
</dbReference>
<keyword evidence="2" id="KW-0808">Transferase</keyword>
<dbReference type="EMBL" id="BMAR01000021">
    <property type="protein sequence ID" value="GFR47950.1"/>
    <property type="molecule type" value="Genomic_DNA"/>
</dbReference>
<dbReference type="SUPFAM" id="SSF56112">
    <property type="entry name" value="Protein kinase-like (PK-like)"/>
    <property type="match status" value="1"/>
</dbReference>
<feature type="region of interest" description="Disordered" evidence="7">
    <location>
        <begin position="757"/>
        <end position="776"/>
    </location>
</feature>
<organism evidence="9 10">
    <name type="scientific">Astrephomene gubernaculifera</name>
    <dbReference type="NCBI Taxonomy" id="47775"/>
    <lineage>
        <taxon>Eukaryota</taxon>
        <taxon>Viridiplantae</taxon>
        <taxon>Chlorophyta</taxon>
        <taxon>core chlorophytes</taxon>
        <taxon>Chlorophyceae</taxon>
        <taxon>CS clade</taxon>
        <taxon>Chlamydomonadales</taxon>
        <taxon>Astrephomenaceae</taxon>
        <taxon>Astrephomene</taxon>
    </lineage>
</organism>
<feature type="domain" description="Protein kinase" evidence="8">
    <location>
        <begin position="920"/>
        <end position="1214"/>
    </location>
</feature>
<dbReference type="SMART" id="SM00220">
    <property type="entry name" value="S_TKc"/>
    <property type="match status" value="1"/>
</dbReference>
<feature type="binding site" evidence="6">
    <location>
        <position position="559"/>
    </location>
    <ligand>
        <name>ATP</name>
        <dbReference type="ChEBI" id="CHEBI:30616"/>
    </ligand>
</feature>
<protein>
    <recommendedName>
        <fullName evidence="8">Protein kinase domain-containing protein</fullName>
    </recommendedName>
</protein>
<feature type="region of interest" description="Disordered" evidence="7">
    <location>
        <begin position="919"/>
        <end position="951"/>
    </location>
</feature>
<name>A0AAD3DTS8_9CHLO</name>
<feature type="compositionally biased region" description="Polar residues" evidence="7">
    <location>
        <begin position="690"/>
        <end position="704"/>
    </location>
</feature>
<dbReference type="PANTHER" id="PTHR44329">
    <property type="entry name" value="SERINE/THREONINE-PROTEIN KINASE TNNI3K-RELATED"/>
    <property type="match status" value="1"/>
</dbReference>
<dbReference type="Pfam" id="PF07714">
    <property type="entry name" value="PK_Tyr_Ser-Thr"/>
    <property type="match status" value="1"/>
</dbReference>
<feature type="compositionally biased region" description="Gly residues" evidence="7">
    <location>
        <begin position="1226"/>
        <end position="1242"/>
    </location>
</feature>
<feature type="compositionally biased region" description="Low complexity" evidence="7">
    <location>
        <begin position="50"/>
        <end position="63"/>
    </location>
</feature>
<dbReference type="InterPro" id="IPR001245">
    <property type="entry name" value="Ser-Thr/Tyr_kinase_cat_dom"/>
</dbReference>
<feature type="compositionally biased region" description="Polar residues" evidence="7">
    <location>
        <begin position="106"/>
        <end position="116"/>
    </location>
</feature>
<evidence type="ECO:0000259" key="8">
    <source>
        <dbReference type="PROSITE" id="PS50011"/>
    </source>
</evidence>
<accession>A0AAD3DTS8</accession>
<keyword evidence="5 6" id="KW-0067">ATP-binding</keyword>
<keyword evidence="3 6" id="KW-0547">Nucleotide-binding</keyword>
<gene>
    <name evidence="9" type="ORF">Agub_g9754</name>
</gene>
<dbReference type="InterPro" id="IPR017441">
    <property type="entry name" value="Protein_kinase_ATP_BS"/>
</dbReference>
<dbReference type="PANTHER" id="PTHR44329:SF214">
    <property type="entry name" value="PROTEIN KINASE DOMAIN-CONTAINING PROTEIN"/>
    <property type="match status" value="1"/>
</dbReference>
<evidence type="ECO:0000256" key="6">
    <source>
        <dbReference type="PROSITE-ProRule" id="PRU10141"/>
    </source>
</evidence>
<evidence type="ECO:0000256" key="1">
    <source>
        <dbReference type="ARBA" id="ARBA00022527"/>
    </source>
</evidence>
<feature type="region of interest" description="Disordered" evidence="7">
    <location>
        <begin position="689"/>
        <end position="708"/>
    </location>
</feature>